<comment type="subunit">
    <text evidence="4">Homodimer. Associates with components of the exosome multienzyme ribonuclease complex, such as EXOSC3 and EXOSC4. Interacts with NDOR1.</text>
</comment>
<dbReference type="OrthoDB" id="10264956at2759"/>
<evidence type="ECO:0000256" key="16">
    <source>
        <dbReference type="PIRSR" id="PIRSR028973-1"/>
    </source>
</evidence>
<dbReference type="InterPro" id="IPR008594">
    <property type="entry name" value="DcpS/DCS2"/>
</dbReference>
<gene>
    <name evidence="20" type="primary">LOC115623682</name>
</gene>
<dbReference type="GO" id="GO:0000932">
    <property type="term" value="C:P-body"/>
    <property type="evidence" value="ECO:0007669"/>
    <property type="project" value="TreeGrafter"/>
</dbReference>
<evidence type="ECO:0000256" key="2">
    <source>
        <dbReference type="ARBA" id="ARBA00004496"/>
    </source>
</evidence>
<feature type="active site" description="Nucleophile" evidence="16">
    <location>
        <position position="274"/>
    </location>
</feature>
<dbReference type="GO" id="GO:0000290">
    <property type="term" value="P:deadenylation-dependent decapping of nuclear-transcribed mRNA"/>
    <property type="evidence" value="ECO:0007669"/>
    <property type="project" value="UniProtKB-UniRule"/>
</dbReference>
<dbReference type="GO" id="GO:0006397">
    <property type="term" value="P:mRNA processing"/>
    <property type="evidence" value="ECO:0007669"/>
    <property type="project" value="UniProtKB-KW"/>
</dbReference>
<feature type="binding site" evidence="17">
    <location>
        <position position="172"/>
    </location>
    <ligand>
        <name>substrate</name>
    </ligand>
</feature>
<dbReference type="PANTHER" id="PTHR12978:SF0">
    <property type="entry name" value="M7GPPPX DIPHOSPHATASE"/>
    <property type="match status" value="1"/>
</dbReference>
<dbReference type="FunFam" id="3.30.200.40:FF:000001">
    <property type="entry name" value="m7GpppX diphosphatase"/>
    <property type="match status" value="1"/>
</dbReference>
<feature type="region of interest" description="Disordered" evidence="18">
    <location>
        <begin position="339"/>
        <end position="389"/>
    </location>
</feature>
<dbReference type="InterPro" id="IPR011145">
    <property type="entry name" value="Scavenger_mRNA_decap_enz_N"/>
</dbReference>
<dbReference type="FunFam" id="3.30.428.10:FF:000006">
    <property type="entry name" value="m7GpppX diphosphatase"/>
    <property type="match status" value="1"/>
</dbReference>
<accession>A0A6J2TG80</accession>
<dbReference type="Proteomes" id="UP000504634">
    <property type="component" value="Unplaced"/>
</dbReference>
<dbReference type="GO" id="GO:0005634">
    <property type="term" value="C:nucleus"/>
    <property type="evidence" value="ECO:0007669"/>
    <property type="project" value="UniProtKB-SubCell"/>
</dbReference>
<keyword evidence="12" id="KW-0508">mRNA splicing</keyword>
<evidence type="ECO:0000256" key="12">
    <source>
        <dbReference type="ARBA" id="ARBA00023187"/>
    </source>
</evidence>
<evidence type="ECO:0000256" key="7">
    <source>
        <dbReference type="ARBA" id="ARBA00022490"/>
    </source>
</evidence>
<evidence type="ECO:0000256" key="11">
    <source>
        <dbReference type="ARBA" id="ARBA00022990"/>
    </source>
</evidence>
<dbReference type="GeneID" id="115623682"/>
<reference evidence="20" key="1">
    <citation type="submission" date="2025-08" db="UniProtKB">
        <authorList>
            <consortium name="RefSeq"/>
        </authorList>
    </citation>
    <scope>IDENTIFICATION</scope>
    <source>
        <strain evidence="20">11010-0011.00</strain>
        <tissue evidence="20">Whole body</tissue>
    </source>
</reference>
<comment type="subcellular location">
    <subcellularLocation>
        <location evidence="2">Cytoplasm</location>
    </subcellularLocation>
    <subcellularLocation>
        <location evidence="1 15">Nucleus</location>
    </subcellularLocation>
</comment>
<dbReference type="AlphaFoldDB" id="A0A6J2TG80"/>
<evidence type="ECO:0000256" key="18">
    <source>
        <dbReference type="SAM" id="MobiDB-lite"/>
    </source>
</evidence>
<evidence type="ECO:0000256" key="3">
    <source>
        <dbReference type="ARBA" id="ARBA00010208"/>
    </source>
</evidence>
<dbReference type="RefSeq" id="XP_030374012.1">
    <property type="nucleotide sequence ID" value="XM_030518152.1"/>
</dbReference>
<evidence type="ECO:0000256" key="17">
    <source>
        <dbReference type="PIRSR" id="PIRSR028973-2"/>
    </source>
</evidence>
<dbReference type="Gene3D" id="3.30.200.40">
    <property type="entry name" value="Scavenger mRNA decapping enzyme, N-terminal domain"/>
    <property type="match status" value="1"/>
</dbReference>
<feature type="compositionally biased region" description="Basic and acidic residues" evidence="18">
    <location>
        <begin position="346"/>
        <end position="356"/>
    </location>
</feature>
<dbReference type="PANTHER" id="PTHR12978">
    <property type="entry name" value="HISTIDINE TRIAD HIT PROTEIN MEMBER"/>
    <property type="match status" value="1"/>
</dbReference>
<dbReference type="Pfam" id="PF11969">
    <property type="entry name" value="DcpS_C"/>
    <property type="match status" value="1"/>
</dbReference>
<dbReference type="GO" id="GO:0000340">
    <property type="term" value="F:RNA 7-methylguanosine cap binding"/>
    <property type="evidence" value="ECO:0007669"/>
    <property type="project" value="UniProtKB-UniRule"/>
</dbReference>
<feature type="compositionally biased region" description="Polar residues" evidence="18">
    <location>
        <begin position="380"/>
        <end position="389"/>
    </location>
</feature>
<keyword evidence="11" id="KW-0007">Acetylation</keyword>
<dbReference type="EC" id="3.6.1.59" evidence="5 15"/>
<evidence type="ECO:0000256" key="4">
    <source>
        <dbReference type="ARBA" id="ARBA00011140"/>
    </source>
</evidence>
<evidence type="ECO:0000256" key="13">
    <source>
        <dbReference type="ARBA" id="ARBA00023242"/>
    </source>
</evidence>
<evidence type="ECO:0000256" key="8">
    <source>
        <dbReference type="ARBA" id="ARBA00022553"/>
    </source>
</evidence>
<comment type="function">
    <text evidence="15">Decapping scavenger enzyme that catalyzes the cleavage of a residual cap structure following the degradation of mRNAs by the 3'-&gt;5' exosome-mediated mRNA decay pathway.</text>
</comment>
<feature type="compositionally biased region" description="Low complexity" evidence="18">
    <location>
        <begin position="13"/>
        <end position="23"/>
    </location>
</feature>
<name>A0A6J2TG80_DROLE</name>
<evidence type="ECO:0000313" key="19">
    <source>
        <dbReference type="Proteomes" id="UP000504634"/>
    </source>
</evidence>
<feature type="binding site" evidence="17">
    <location>
        <position position="202"/>
    </location>
    <ligand>
        <name>substrate</name>
    </ligand>
</feature>
<dbReference type="GO" id="GO:0140932">
    <property type="term" value="F:5'-(N(7)-methyl 5'-triphosphoguanosine)-[mRNA] diphosphatase activity"/>
    <property type="evidence" value="ECO:0007669"/>
    <property type="project" value="UniProtKB-EC"/>
</dbReference>
<sequence length="389" mass="44644">MPEKVETSPKVNTSTASEASAASKETAPSYDLTKFKLKRILNNNSVRKTIALLGTFPDNDESAAAVVIFEKHAYRESDVATGAPSNEEPLKPSYFSTDLSVRTDFVNNIYGSYHCVPASELCGVKCTVIYPATEKHIEKYSICHKYVICETPDLYETVTLPYIEESQFSLDWVYNILEHKQEQERIVYEDNDPETGFILLPDLKWDGRNVENLYLLGIVHKHGIKSLRDLNESHLPLLRNLRDRSAKVISKRYGYHSTQLRMYFHYQPSFYHLHLHINPVRNDAPGIWCEKSHMLDTVINNLELLSDYYKRASLPFVLYEGNKLLNLYEQKFPVRKPIETAPSNVERSDDHPKLLDTKTTANLSDEEPERQSKRIKLTEEPSTVQSVVA</sequence>
<dbReference type="PIRSF" id="PIRSF028973">
    <property type="entry name" value="Scavenger_mRNA_decap_enz"/>
    <property type="match status" value="1"/>
</dbReference>
<keyword evidence="7" id="KW-0963">Cytoplasm</keyword>
<feature type="compositionally biased region" description="Basic and acidic residues" evidence="18">
    <location>
        <begin position="369"/>
        <end position="379"/>
    </location>
</feature>
<comment type="catalytic activity">
    <reaction evidence="14 15">
        <text>a 5'-end (N(7)-methyl 5'-triphosphoguanosine)-ribonucleoside in mRNA + H2O = N(7)-methyl-GMP + a 5'-end diphospho-ribonucleoside in mRNA + 2 H(+)</text>
        <dbReference type="Rhea" id="RHEA:65388"/>
        <dbReference type="Rhea" id="RHEA-COMP:17165"/>
        <dbReference type="Rhea" id="RHEA-COMP:17167"/>
        <dbReference type="ChEBI" id="CHEBI:15377"/>
        <dbReference type="ChEBI" id="CHEBI:15378"/>
        <dbReference type="ChEBI" id="CHEBI:58285"/>
        <dbReference type="ChEBI" id="CHEBI:156461"/>
        <dbReference type="ChEBI" id="CHEBI:167616"/>
        <dbReference type="EC" id="3.6.1.59"/>
    </reaction>
</comment>
<evidence type="ECO:0000256" key="10">
    <source>
        <dbReference type="ARBA" id="ARBA00022801"/>
    </source>
</evidence>
<evidence type="ECO:0000256" key="5">
    <source>
        <dbReference type="ARBA" id="ARBA00012520"/>
    </source>
</evidence>
<keyword evidence="9 15" id="KW-0507">mRNA processing</keyword>
<dbReference type="SUPFAM" id="SSF102860">
    <property type="entry name" value="mRNA decapping enzyme DcpS N-terminal domain"/>
    <property type="match status" value="1"/>
</dbReference>
<dbReference type="Pfam" id="PF05652">
    <property type="entry name" value="DcpS"/>
    <property type="match status" value="1"/>
</dbReference>
<dbReference type="GO" id="GO:0008380">
    <property type="term" value="P:RNA splicing"/>
    <property type="evidence" value="ECO:0007669"/>
    <property type="project" value="UniProtKB-KW"/>
</dbReference>
<feature type="binding site" evidence="17">
    <location>
        <position position="204"/>
    </location>
    <ligand>
        <name>substrate</name>
    </ligand>
</feature>
<proteinExistence type="inferred from homology"/>
<comment type="similarity">
    <text evidence="3 15">Belongs to the HIT family.</text>
</comment>
<evidence type="ECO:0000256" key="9">
    <source>
        <dbReference type="ARBA" id="ARBA00022664"/>
    </source>
</evidence>
<evidence type="ECO:0000256" key="1">
    <source>
        <dbReference type="ARBA" id="ARBA00004123"/>
    </source>
</evidence>
<keyword evidence="10 15" id="KW-0378">Hydrolase</keyword>
<dbReference type="CTD" id="28960"/>
<dbReference type="InterPro" id="IPR036265">
    <property type="entry name" value="HIT-like_sf"/>
</dbReference>
<dbReference type="Gene3D" id="3.30.428.10">
    <property type="entry name" value="HIT-like"/>
    <property type="match status" value="1"/>
</dbReference>
<feature type="binding site" evidence="17">
    <location>
        <position position="182"/>
    </location>
    <ligand>
        <name>substrate</name>
    </ligand>
</feature>
<keyword evidence="8" id="KW-0597">Phosphoprotein</keyword>
<evidence type="ECO:0000256" key="15">
    <source>
        <dbReference type="PIRNR" id="PIRNR028973"/>
    </source>
</evidence>
<keyword evidence="13 15" id="KW-0539">Nucleus</keyword>
<evidence type="ECO:0000256" key="6">
    <source>
        <dbReference type="ARBA" id="ARBA00015636"/>
    </source>
</evidence>
<feature type="region of interest" description="Disordered" evidence="18">
    <location>
        <begin position="1"/>
        <end position="23"/>
    </location>
</feature>
<protein>
    <recommendedName>
        <fullName evidence="6 15">m7GpppX diphosphatase</fullName>
        <ecNumber evidence="5 15">3.6.1.59</ecNumber>
    </recommendedName>
</protein>
<feature type="binding site" evidence="17">
    <location>
        <begin position="265"/>
        <end position="276"/>
    </location>
    <ligand>
        <name>substrate</name>
    </ligand>
</feature>
<dbReference type="SUPFAM" id="SSF54197">
    <property type="entry name" value="HIT-like"/>
    <property type="match status" value="1"/>
</dbReference>
<evidence type="ECO:0000313" key="20">
    <source>
        <dbReference type="RefSeq" id="XP_030374012.1"/>
    </source>
</evidence>
<evidence type="ECO:0000256" key="14">
    <source>
        <dbReference type="ARBA" id="ARBA00048222"/>
    </source>
</evidence>
<organism evidence="19 20">
    <name type="scientific">Drosophila lebanonensis</name>
    <name type="common">Fruit fly</name>
    <name type="synonym">Scaptodrosophila lebanonensis</name>
    <dbReference type="NCBI Taxonomy" id="7225"/>
    <lineage>
        <taxon>Eukaryota</taxon>
        <taxon>Metazoa</taxon>
        <taxon>Ecdysozoa</taxon>
        <taxon>Arthropoda</taxon>
        <taxon>Hexapoda</taxon>
        <taxon>Insecta</taxon>
        <taxon>Pterygota</taxon>
        <taxon>Neoptera</taxon>
        <taxon>Endopterygota</taxon>
        <taxon>Diptera</taxon>
        <taxon>Brachycera</taxon>
        <taxon>Muscomorpha</taxon>
        <taxon>Ephydroidea</taxon>
        <taxon>Drosophilidae</taxon>
        <taxon>Scaptodrosophila</taxon>
    </lineage>
</organism>
<keyword evidence="19" id="KW-1185">Reference proteome</keyword>